<feature type="region of interest" description="Disordered" evidence="1">
    <location>
        <begin position="275"/>
        <end position="297"/>
    </location>
</feature>
<feature type="non-terminal residue" evidence="2">
    <location>
        <position position="428"/>
    </location>
</feature>
<accession>A0A9P1GSM0</accession>
<dbReference type="GO" id="GO:0016787">
    <property type="term" value="F:hydrolase activity"/>
    <property type="evidence" value="ECO:0007669"/>
    <property type="project" value="UniProtKB-KW"/>
</dbReference>
<evidence type="ECO:0000313" key="5">
    <source>
        <dbReference type="Proteomes" id="UP001152797"/>
    </source>
</evidence>
<keyword evidence="5" id="KW-1185">Reference proteome</keyword>
<proteinExistence type="predicted"/>
<gene>
    <name evidence="2" type="ORF">C1SCF055_LOCUS44719</name>
</gene>
<dbReference type="AlphaFoldDB" id="A0A9P1GSM0"/>
<dbReference type="EMBL" id="CAMXCT020006800">
    <property type="protein sequence ID" value="CAL1173667.1"/>
    <property type="molecule type" value="Genomic_DNA"/>
</dbReference>
<reference evidence="2" key="1">
    <citation type="submission" date="2022-10" db="EMBL/GenBank/DDBJ databases">
        <authorList>
            <person name="Chen Y."/>
            <person name="Dougan E. K."/>
            <person name="Chan C."/>
            <person name="Rhodes N."/>
            <person name="Thang M."/>
        </authorList>
    </citation>
    <scope>NUCLEOTIDE SEQUENCE</scope>
</reference>
<feature type="compositionally biased region" description="Acidic residues" evidence="1">
    <location>
        <begin position="281"/>
        <end position="297"/>
    </location>
</feature>
<evidence type="ECO:0000256" key="1">
    <source>
        <dbReference type="SAM" id="MobiDB-lite"/>
    </source>
</evidence>
<comment type="caution">
    <text evidence="2">The sequence shown here is derived from an EMBL/GenBank/DDBJ whole genome shotgun (WGS) entry which is preliminary data.</text>
</comment>
<sequence length="428" mass="47270">MAQGKGVEMDVVEAADAYFKKFEIKSLLTQILIKLGEEQPEDPAQAIRAHLEVSELRAGTGGAVVQPVPDADEEHDADESLFQDLLRVLVHEKLPGKDREGGEDLSKRMAWAGGFNRSVMECWVPQPSPCCACASVAGAFNALWRLGRGSPSGCTISEVAELMAANLEKLNMQRQRRLERLLGVPEGAMEEFCLALDEELKVKCLSWTGKGEQGVQRQVAMSTARDLLSRRHQEVASMGPTVCGEAEAASDAAGTEDVVHKLDIFEALREVLGDKAAPEGPLEDTEEKAQEEEEPEAAELVVNPFEGPNLKQEIWELLSKRRGVLRLRADRPNTAAVGTPALRQAAEQLSLLRTTEKIKTGVVLARMRKPNNIKAAALLAKTDTEADIHRQWCCLKNSFSMPNSVLLFHLTNHYALVFAWREWQEEDE</sequence>
<reference evidence="3" key="2">
    <citation type="submission" date="2024-04" db="EMBL/GenBank/DDBJ databases">
        <authorList>
            <person name="Chen Y."/>
            <person name="Shah S."/>
            <person name="Dougan E. K."/>
            <person name="Thang M."/>
            <person name="Chan C."/>
        </authorList>
    </citation>
    <scope>NUCLEOTIDE SEQUENCE [LARGE SCALE GENOMIC DNA]</scope>
</reference>
<dbReference type="OrthoDB" id="438803at2759"/>
<dbReference type="EMBL" id="CAMXCT010006800">
    <property type="protein sequence ID" value="CAI4020292.1"/>
    <property type="molecule type" value="Genomic_DNA"/>
</dbReference>
<dbReference type="EMBL" id="CAMXCT030006800">
    <property type="protein sequence ID" value="CAL4807604.1"/>
    <property type="molecule type" value="Genomic_DNA"/>
</dbReference>
<dbReference type="Proteomes" id="UP001152797">
    <property type="component" value="Unassembled WGS sequence"/>
</dbReference>
<name>A0A9P1GSM0_9DINO</name>
<keyword evidence="4" id="KW-0378">Hydrolase</keyword>
<evidence type="ECO:0000313" key="4">
    <source>
        <dbReference type="EMBL" id="CAL4807604.1"/>
    </source>
</evidence>
<evidence type="ECO:0000313" key="3">
    <source>
        <dbReference type="EMBL" id="CAL1173667.1"/>
    </source>
</evidence>
<evidence type="ECO:0000313" key="2">
    <source>
        <dbReference type="EMBL" id="CAI4020292.1"/>
    </source>
</evidence>
<organism evidence="2">
    <name type="scientific">Cladocopium goreaui</name>
    <dbReference type="NCBI Taxonomy" id="2562237"/>
    <lineage>
        <taxon>Eukaryota</taxon>
        <taxon>Sar</taxon>
        <taxon>Alveolata</taxon>
        <taxon>Dinophyceae</taxon>
        <taxon>Suessiales</taxon>
        <taxon>Symbiodiniaceae</taxon>
        <taxon>Cladocopium</taxon>
    </lineage>
</organism>
<protein>
    <submittedName>
        <fullName evidence="4">Ubiquitinyl hydrolase 1</fullName>
    </submittedName>
</protein>